<evidence type="ECO:0008006" key="4">
    <source>
        <dbReference type="Google" id="ProtNLM"/>
    </source>
</evidence>
<keyword evidence="1" id="KW-0812">Transmembrane</keyword>
<dbReference type="RefSeq" id="WP_345006888.1">
    <property type="nucleotide sequence ID" value="NZ_BAAAVW010000038.1"/>
</dbReference>
<proteinExistence type="predicted"/>
<feature type="transmembrane region" description="Helical" evidence="1">
    <location>
        <begin position="390"/>
        <end position="408"/>
    </location>
</feature>
<name>A0A919Q0Q2_9ACTN</name>
<organism evidence="2 3">
    <name type="scientific">Dactylosporangium siamense</name>
    <dbReference type="NCBI Taxonomy" id="685454"/>
    <lineage>
        <taxon>Bacteria</taxon>
        <taxon>Bacillati</taxon>
        <taxon>Actinomycetota</taxon>
        <taxon>Actinomycetes</taxon>
        <taxon>Micromonosporales</taxon>
        <taxon>Micromonosporaceae</taxon>
        <taxon>Dactylosporangium</taxon>
    </lineage>
</organism>
<feature type="transmembrane region" description="Helical" evidence="1">
    <location>
        <begin position="454"/>
        <end position="477"/>
    </location>
</feature>
<dbReference type="AlphaFoldDB" id="A0A919Q0Q2"/>
<gene>
    <name evidence="2" type="ORF">Dsi01nite_102490</name>
</gene>
<reference evidence="2" key="1">
    <citation type="submission" date="2021-01" db="EMBL/GenBank/DDBJ databases">
        <title>Whole genome shotgun sequence of Dactylosporangium siamense NBRC 106093.</title>
        <authorList>
            <person name="Komaki H."/>
            <person name="Tamura T."/>
        </authorList>
    </citation>
    <scope>NUCLEOTIDE SEQUENCE</scope>
    <source>
        <strain evidence="2">NBRC 106093</strain>
    </source>
</reference>
<keyword evidence="1" id="KW-1133">Transmembrane helix</keyword>
<comment type="caution">
    <text evidence="2">The sequence shown here is derived from an EMBL/GenBank/DDBJ whole genome shotgun (WGS) entry which is preliminary data.</text>
</comment>
<keyword evidence="1" id="KW-0472">Membrane</keyword>
<accession>A0A919Q0Q2</accession>
<evidence type="ECO:0000256" key="1">
    <source>
        <dbReference type="SAM" id="Phobius"/>
    </source>
</evidence>
<dbReference type="EMBL" id="BONQ01000172">
    <property type="protein sequence ID" value="GIG52208.1"/>
    <property type="molecule type" value="Genomic_DNA"/>
</dbReference>
<evidence type="ECO:0000313" key="3">
    <source>
        <dbReference type="Proteomes" id="UP000660611"/>
    </source>
</evidence>
<dbReference type="Proteomes" id="UP000660611">
    <property type="component" value="Unassembled WGS sequence"/>
</dbReference>
<evidence type="ECO:0000313" key="2">
    <source>
        <dbReference type="EMBL" id="GIG52208.1"/>
    </source>
</evidence>
<protein>
    <recommendedName>
        <fullName evidence="4">Membrane-associated oxidoreductase</fullName>
    </recommendedName>
</protein>
<sequence length="479" mass="51305">MWNRVERALRRAYRTGTLLDLTDRPPGSENSVRAEVIAELLLAGPPAMPGRTARVDLAGARITGRFDLTGARVDAPIRLRHCVFDEAVVLDHAELGSVNLDGSTLPGIDTESLQVVRWFGMRNARIAGQGWFHHVRVGGGLDLSGSRFGGPVNLQRAVIEGDARLGHGAGYAAGLRMDGTRIAGDLSLAKADAQAPTDGAAISANAVTVGISVRAHDLVTDGVVMMNGLRAAVAIVLQRNTLRNPDGDALLLVEAQTAMLTLRLTPSSAGMIVLRDAHVGRLIDDPVGWPEACRIELAGLTYERVTRRSDDATEWTAAQRLTWMARYATGFTPGPYDQLAAALQRDGREQEASEVRRVRERLRHRAMGRLGAVWGAMQDVAIGFGYRPAWALLWLVAVLAAGSGFFAWSGPLRPITLGGAPTWDPLLYTLDLLVPLVDLGQERAWDPVGADKAVAVAVMAAGWVLATTVVAGAGRALRR</sequence>
<keyword evidence="3" id="KW-1185">Reference proteome</keyword>